<evidence type="ECO:0000256" key="2">
    <source>
        <dbReference type="SAM" id="Phobius"/>
    </source>
</evidence>
<feature type="region of interest" description="Disordered" evidence="1">
    <location>
        <begin position="44"/>
        <end position="63"/>
    </location>
</feature>
<evidence type="ECO:0000313" key="4">
    <source>
        <dbReference type="Proteomes" id="UP001610334"/>
    </source>
</evidence>
<keyword evidence="4" id="KW-1185">Reference proteome</keyword>
<dbReference type="Proteomes" id="UP001610334">
    <property type="component" value="Unassembled WGS sequence"/>
</dbReference>
<sequence length="63" mass="7152">MTEPSIIYATYIQLVPLFLYRGLLLLRRSNDMHILPPGQVATNDSVGRTETGRVPYLPSQSQY</sequence>
<reference evidence="3 4" key="1">
    <citation type="submission" date="2024-07" db="EMBL/GenBank/DDBJ databases">
        <title>Section-level genome sequencing and comparative genomics of Aspergillus sections Usti and Cavernicolus.</title>
        <authorList>
            <consortium name="Lawrence Berkeley National Laboratory"/>
            <person name="Nybo J.L."/>
            <person name="Vesth T.C."/>
            <person name="Theobald S."/>
            <person name="Frisvad J.C."/>
            <person name="Larsen T.O."/>
            <person name="Kjaerboelling I."/>
            <person name="Rothschild-Mancinelli K."/>
            <person name="Lyhne E.K."/>
            <person name="Kogle M.E."/>
            <person name="Barry K."/>
            <person name="Clum A."/>
            <person name="Na H."/>
            <person name="Ledsgaard L."/>
            <person name="Lin J."/>
            <person name="Lipzen A."/>
            <person name="Kuo A."/>
            <person name="Riley R."/>
            <person name="Mondo S."/>
            <person name="Labutti K."/>
            <person name="Haridas S."/>
            <person name="Pangalinan J."/>
            <person name="Salamov A.A."/>
            <person name="Simmons B.A."/>
            <person name="Magnuson J.K."/>
            <person name="Chen J."/>
            <person name="Drula E."/>
            <person name="Henrissat B."/>
            <person name="Wiebenga A."/>
            <person name="Lubbers R.J."/>
            <person name="Gomes A.C."/>
            <person name="Makela M.R."/>
            <person name="Stajich J."/>
            <person name="Grigoriev I.V."/>
            <person name="Mortensen U.H."/>
            <person name="De Vries R.P."/>
            <person name="Baker S.E."/>
            <person name="Andersen M.R."/>
        </authorList>
    </citation>
    <scope>NUCLEOTIDE SEQUENCE [LARGE SCALE GENOMIC DNA]</scope>
    <source>
        <strain evidence="3 4">CBS 588.65</strain>
    </source>
</reference>
<feature type="transmembrane region" description="Helical" evidence="2">
    <location>
        <begin position="6"/>
        <end position="26"/>
    </location>
</feature>
<keyword evidence="2" id="KW-0812">Transmembrane</keyword>
<organism evidence="3 4">
    <name type="scientific">Aspergillus granulosus</name>
    <dbReference type="NCBI Taxonomy" id="176169"/>
    <lineage>
        <taxon>Eukaryota</taxon>
        <taxon>Fungi</taxon>
        <taxon>Dikarya</taxon>
        <taxon>Ascomycota</taxon>
        <taxon>Pezizomycotina</taxon>
        <taxon>Eurotiomycetes</taxon>
        <taxon>Eurotiomycetidae</taxon>
        <taxon>Eurotiales</taxon>
        <taxon>Aspergillaceae</taxon>
        <taxon>Aspergillus</taxon>
        <taxon>Aspergillus subgen. Nidulantes</taxon>
    </lineage>
</organism>
<gene>
    <name evidence="3" type="ORF">BJX63DRAFT_398706</name>
</gene>
<accession>A0ABR4H8C6</accession>
<dbReference type="EMBL" id="JBFXLT010000055">
    <property type="protein sequence ID" value="KAL2811717.1"/>
    <property type="molecule type" value="Genomic_DNA"/>
</dbReference>
<comment type="caution">
    <text evidence="3">The sequence shown here is derived from an EMBL/GenBank/DDBJ whole genome shotgun (WGS) entry which is preliminary data.</text>
</comment>
<keyword evidence="2" id="KW-0472">Membrane</keyword>
<keyword evidence="2" id="KW-1133">Transmembrane helix</keyword>
<name>A0ABR4H8C6_9EURO</name>
<evidence type="ECO:0000313" key="3">
    <source>
        <dbReference type="EMBL" id="KAL2811717.1"/>
    </source>
</evidence>
<protein>
    <submittedName>
        <fullName evidence="3">Uncharacterized protein</fullName>
    </submittedName>
</protein>
<proteinExistence type="predicted"/>
<evidence type="ECO:0000256" key="1">
    <source>
        <dbReference type="SAM" id="MobiDB-lite"/>
    </source>
</evidence>